<dbReference type="Gene3D" id="3.60.21.10">
    <property type="match status" value="1"/>
</dbReference>
<dbReference type="PROSITE" id="PS00786">
    <property type="entry name" value="5_NUCLEOTIDASE_2"/>
    <property type="match status" value="1"/>
</dbReference>
<dbReference type="PANTHER" id="PTHR11575">
    <property type="entry name" value="5'-NUCLEOTIDASE-RELATED"/>
    <property type="match status" value="1"/>
</dbReference>
<protein>
    <submittedName>
        <fullName evidence="8">Bifunctional UDP-sugar hydrolase/5'-nucleotidase UshA</fullName>
        <ecNumber evidence="8">3.1.3.5</ecNumber>
        <ecNumber evidence="8">3.6.1.45</ecNumber>
    </submittedName>
</protein>
<dbReference type="PANTHER" id="PTHR11575:SF46">
    <property type="entry name" value="PROTEIN USHA"/>
    <property type="match status" value="1"/>
</dbReference>
<dbReference type="EC" id="3.6.1.45" evidence="8"/>
<dbReference type="Pfam" id="PF00149">
    <property type="entry name" value="Metallophos"/>
    <property type="match status" value="1"/>
</dbReference>
<gene>
    <name evidence="8" type="primary">ushA</name>
    <name evidence="8" type="ORF">NX720_09805</name>
</gene>
<keyword evidence="9" id="KW-1185">Reference proteome</keyword>
<dbReference type="InterPro" id="IPR006179">
    <property type="entry name" value="5_nucleotidase/apyrase"/>
</dbReference>
<dbReference type="RefSeq" id="WP_262600934.1">
    <property type="nucleotide sequence ID" value="NZ_CP103300.1"/>
</dbReference>
<dbReference type="InterPro" id="IPR008334">
    <property type="entry name" value="5'-Nucleotdase_C"/>
</dbReference>
<dbReference type="EMBL" id="CP103300">
    <property type="protein sequence ID" value="UYM18176.1"/>
    <property type="molecule type" value="Genomic_DNA"/>
</dbReference>
<keyword evidence="5 8" id="KW-0378">Hydrolase</keyword>
<feature type="domain" description="Calcineurin-like phosphoesterase" evidence="6">
    <location>
        <begin position="39"/>
        <end position="255"/>
    </location>
</feature>
<dbReference type="NCBIfam" id="NF007109">
    <property type="entry name" value="PRK09558.1"/>
    <property type="match status" value="1"/>
</dbReference>
<dbReference type="SUPFAM" id="SSF55816">
    <property type="entry name" value="5'-nucleotidase (syn. UDP-sugar hydrolase), C-terminal domain"/>
    <property type="match status" value="1"/>
</dbReference>
<organism evidence="8 9">
    <name type="scientific">Endozoicomonas euniceicola</name>
    <dbReference type="NCBI Taxonomy" id="1234143"/>
    <lineage>
        <taxon>Bacteria</taxon>
        <taxon>Pseudomonadati</taxon>
        <taxon>Pseudomonadota</taxon>
        <taxon>Gammaproteobacteria</taxon>
        <taxon>Oceanospirillales</taxon>
        <taxon>Endozoicomonadaceae</taxon>
        <taxon>Endozoicomonas</taxon>
    </lineage>
</organism>
<dbReference type="Pfam" id="PF02872">
    <property type="entry name" value="5_nucleotid_C"/>
    <property type="match status" value="1"/>
</dbReference>
<dbReference type="PRINTS" id="PR01607">
    <property type="entry name" value="APYRASEFAMLY"/>
</dbReference>
<dbReference type="PROSITE" id="PS51257">
    <property type="entry name" value="PROKAR_LIPOPROTEIN"/>
    <property type="match status" value="1"/>
</dbReference>
<evidence type="ECO:0000259" key="7">
    <source>
        <dbReference type="Pfam" id="PF02872"/>
    </source>
</evidence>
<keyword evidence="4 5" id="KW-0547">Nucleotide-binding</keyword>
<dbReference type="EC" id="3.1.3.5" evidence="8"/>
<name>A0ABY6H1N1_9GAMM</name>
<proteinExistence type="inferred from homology"/>
<dbReference type="Gene3D" id="3.90.780.10">
    <property type="entry name" value="5'-Nucleotidase, C-terminal domain"/>
    <property type="match status" value="1"/>
</dbReference>
<accession>A0ABY6H1N1</accession>
<sequence>MLRQRLMPLFLTGIALLLIGCAFDRSAPTSEKLKSIQFTVLHTNDNHGKFWRNRHGEMGMAARKTLIDGIRREVENEGGKVLVLSAGDVNTGVPESDIQQAKPDFIGMNMIGYDAMALGNHEFDNPLDVLLEQERWADFPFLAANIFYKNDDKLLFKPYIMKNLRGVRVAILGLTTEDTESLVMQDNVKDIYFTEAVATAKGWVPKLKHEEKADVVIALTHIGHYLNARYGSNAPGDVTLAKDVDGIDIIVGGHSQNKLEKPDIKNSTYILQAWEWGKYVGRADFEYYYVDNFDGKGNRGGVLKMVNYRLIPVNLKKQVLVDGKSEWVNIEPEIPEDPDVLKVLRVYQDKASKLLLRKVGSLDKAMPGARGVVRNRPAAMGVLIARAQMEKTKADLGVVNGGGIRTGLSAGNITEKDILSVQPFGNMVCFVEMNGAELKHFIEDIASIEPGNGGFAHFSNNVRLTISGGNKLTRLEINGKPVQKDKIYRLSLNEFSASGGDKWPEIDTNPTFINTGYTDAVVLKEYIQKHAPLKRINFEPQAGDIVRK</sequence>
<dbReference type="InterPro" id="IPR036907">
    <property type="entry name" value="5'-Nucleotdase_C_sf"/>
</dbReference>
<comment type="similarity">
    <text evidence="1 5">Belongs to the 5'-nucleotidase family.</text>
</comment>
<feature type="domain" description="5'-Nucleotidase C-terminal" evidence="7">
    <location>
        <begin position="360"/>
        <end position="504"/>
    </location>
</feature>
<evidence type="ECO:0000313" key="8">
    <source>
        <dbReference type="EMBL" id="UYM18176.1"/>
    </source>
</evidence>
<evidence type="ECO:0000256" key="5">
    <source>
        <dbReference type="RuleBase" id="RU362119"/>
    </source>
</evidence>
<evidence type="ECO:0000256" key="3">
    <source>
        <dbReference type="ARBA" id="ARBA00022729"/>
    </source>
</evidence>
<dbReference type="GO" id="GO:0008253">
    <property type="term" value="F:5'-nucleotidase activity"/>
    <property type="evidence" value="ECO:0007669"/>
    <property type="project" value="UniProtKB-EC"/>
</dbReference>
<evidence type="ECO:0000313" key="9">
    <source>
        <dbReference type="Proteomes" id="UP001163255"/>
    </source>
</evidence>
<dbReference type="InterPro" id="IPR029052">
    <property type="entry name" value="Metallo-depent_PP-like"/>
</dbReference>
<dbReference type="SUPFAM" id="SSF56300">
    <property type="entry name" value="Metallo-dependent phosphatases"/>
    <property type="match status" value="1"/>
</dbReference>
<evidence type="ECO:0000256" key="4">
    <source>
        <dbReference type="ARBA" id="ARBA00022741"/>
    </source>
</evidence>
<keyword evidence="3" id="KW-0732">Signal</keyword>
<dbReference type="Proteomes" id="UP001163255">
    <property type="component" value="Chromosome"/>
</dbReference>
<reference evidence="8" key="1">
    <citation type="submission" date="2022-10" db="EMBL/GenBank/DDBJ databases">
        <title>Completed Genome Sequence of two octocoral isolated bacterium, Endozoicomonas euniceicola EF212T and Endozoicomonas gorgoniicola PS125T.</title>
        <authorList>
            <person name="Chiou Y.-J."/>
            <person name="Chen Y.-H."/>
        </authorList>
    </citation>
    <scope>NUCLEOTIDE SEQUENCE</scope>
    <source>
        <strain evidence="8">EF212</strain>
    </source>
</reference>
<evidence type="ECO:0000259" key="6">
    <source>
        <dbReference type="Pfam" id="PF00149"/>
    </source>
</evidence>
<dbReference type="InterPro" id="IPR004843">
    <property type="entry name" value="Calcineurin-like_PHP"/>
</dbReference>
<dbReference type="GO" id="GO:0008768">
    <property type="term" value="F:UDP-sugar diphosphatase activity"/>
    <property type="evidence" value="ECO:0007669"/>
    <property type="project" value="UniProtKB-EC"/>
</dbReference>
<keyword evidence="2" id="KW-0479">Metal-binding</keyword>
<evidence type="ECO:0000256" key="1">
    <source>
        <dbReference type="ARBA" id="ARBA00006654"/>
    </source>
</evidence>
<dbReference type="InterPro" id="IPR006146">
    <property type="entry name" value="5'-Nucleotdase_CS"/>
</dbReference>
<evidence type="ECO:0000256" key="2">
    <source>
        <dbReference type="ARBA" id="ARBA00022723"/>
    </source>
</evidence>